<evidence type="ECO:0000256" key="10">
    <source>
        <dbReference type="ARBA" id="ARBA00023204"/>
    </source>
</evidence>
<dbReference type="Proteomes" id="UP000600565">
    <property type="component" value="Unassembled WGS sequence"/>
</dbReference>
<evidence type="ECO:0000256" key="4">
    <source>
        <dbReference type="ARBA" id="ARBA00022741"/>
    </source>
</evidence>
<evidence type="ECO:0000256" key="5">
    <source>
        <dbReference type="ARBA" id="ARBA00022763"/>
    </source>
</evidence>
<dbReference type="RefSeq" id="WP_191703731.1">
    <property type="nucleotide sequence ID" value="NZ_JACSPW010000007.1"/>
</dbReference>
<dbReference type="SUPFAM" id="SSF52540">
    <property type="entry name" value="P-loop containing nucleoside triphosphate hydrolases"/>
    <property type="match status" value="1"/>
</dbReference>
<keyword evidence="15" id="KW-1185">Reference proteome</keyword>
<keyword evidence="9" id="KW-0238">DNA-binding</keyword>
<protein>
    <recommendedName>
        <fullName evidence="12">UvrABC system protein A</fullName>
    </recommendedName>
    <alternativeName>
        <fullName evidence="13">Excinuclease ABC subunit A</fullName>
    </alternativeName>
</protein>
<reference evidence="14 15" key="1">
    <citation type="submission" date="2020-08" db="EMBL/GenBank/DDBJ databases">
        <title>A Genomic Blueprint of the Chicken Gut Microbiome.</title>
        <authorList>
            <person name="Gilroy R."/>
            <person name="Ravi A."/>
            <person name="Getino M."/>
            <person name="Pursley I."/>
            <person name="Horton D.L."/>
            <person name="Alikhan N.-F."/>
            <person name="Baker D."/>
            <person name="Gharbi K."/>
            <person name="Hall N."/>
            <person name="Watson M."/>
            <person name="Adriaenssens E.M."/>
            <person name="Foster-Nyarko E."/>
            <person name="Jarju S."/>
            <person name="Secka A."/>
            <person name="Antonio M."/>
            <person name="Oren A."/>
            <person name="Chaudhuri R."/>
            <person name="La Ragione R.M."/>
            <person name="Hildebrand F."/>
            <person name="Pallen M.J."/>
        </authorList>
    </citation>
    <scope>NUCLEOTIDE SEQUENCE [LARGE SCALE GENOMIC DNA]</scope>
    <source>
        <strain evidence="14 15">Sa1YVA6</strain>
    </source>
</reference>
<keyword evidence="8" id="KW-0267">Excision nuclease</keyword>
<dbReference type="PANTHER" id="PTHR43152">
    <property type="entry name" value="UVRABC SYSTEM PROTEIN A"/>
    <property type="match status" value="1"/>
</dbReference>
<keyword evidence="10" id="KW-0234">DNA repair</keyword>
<dbReference type="EMBL" id="JACSPW010000007">
    <property type="protein sequence ID" value="MBD8033157.1"/>
    <property type="molecule type" value="Genomic_DNA"/>
</dbReference>
<keyword evidence="6" id="KW-0228">DNA excision</keyword>
<accession>A0ABR8XMM4</accession>
<evidence type="ECO:0000256" key="12">
    <source>
        <dbReference type="ARBA" id="ARBA00039316"/>
    </source>
</evidence>
<evidence type="ECO:0000256" key="3">
    <source>
        <dbReference type="ARBA" id="ARBA00022737"/>
    </source>
</evidence>
<keyword evidence="2" id="KW-0963">Cytoplasm</keyword>
<proteinExistence type="inferred from homology"/>
<dbReference type="InterPro" id="IPR027417">
    <property type="entry name" value="P-loop_NTPase"/>
</dbReference>
<dbReference type="PANTHER" id="PTHR43152:SF1">
    <property type="entry name" value="UVRA PROTEIN"/>
    <property type="match status" value="1"/>
</dbReference>
<evidence type="ECO:0000256" key="6">
    <source>
        <dbReference type="ARBA" id="ARBA00022769"/>
    </source>
</evidence>
<dbReference type="Gene3D" id="3.40.50.300">
    <property type="entry name" value="P-loop containing nucleotide triphosphate hydrolases"/>
    <property type="match status" value="1"/>
</dbReference>
<keyword evidence="5" id="KW-0227">DNA damage</keyword>
<evidence type="ECO:0000256" key="7">
    <source>
        <dbReference type="ARBA" id="ARBA00022840"/>
    </source>
</evidence>
<comment type="caution">
    <text evidence="14">The sequence shown here is derived from an EMBL/GenBank/DDBJ whole genome shotgun (WGS) entry which is preliminary data.</text>
</comment>
<evidence type="ECO:0000313" key="15">
    <source>
        <dbReference type="Proteomes" id="UP000600565"/>
    </source>
</evidence>
<comment type="subcellular location">
    <subcellularLocation>
        <location evidence="1">Cytoplasm</location>
    </subcellularLocation>
</comment>
<keyword evidence="7" id="KW-0067">ATP-binding</keyword>
<evidence type="ECO:0000256" key="11">
    <source>
        <dbReference type="ARBA" id="ARBA00038000"/>
    </source>
</evidence>
<evidence type="ECO:0000313" key="14">
    <source>
        <dbReference type="EMBL" id="MBD8033157.1"/>
    </source>
</evidence>
<evidence type="ECO:0000256" key="9">
    <source>
        <dbReference type="ARBA" id="ARBA00023125"/>
    </source>
</evidence>
<gene>
    <name evidence="14" type="ORF">H9632_08765</name>
</gene>
<keyword evidence="3" id="KW-0677">Repeat</keyword>
<organism evidence="14 15">
    <name type="scientific">Solibacillus merdavium</name>
    <dbReference type="NCBI Taxonomy" id="2762218"/>
    <lineage>
        <taxon>Bacteria</taxon>
        <taxon>Bacillati</taxon>
        <taxon>Bacillota</taxon>
        <taxon>Bacilli</taxon>
        <taxon>Bacillales</taxon>
        <taxon>Caryophanaceae</taxon>
        <taxon>Solibacillus</taxon>
    </lineage>
</organism>
<comment type="similarity">
    <text evidence="11">Belongs to the ABC transporter superfamily. UvrA family.</text>
</comment>
<keyword evidence="4" id="KW-0547">Nucleotide-binding</keyword>
<evidence type="ECO:0000256" key="8">
    <source>
        <dbReference type="ARBA" id="ARBA00022881"/>
    </source>
</evidence>
<sequence length="64" mass="6828">MLLQRIVDAGNTVIVVEHNEQVIRAADWIIEIGPEGGAKGGNIIATGTPAEIKESNGSIIRMFL</sequence>
<evidence type="ECO:0000256" key="13">
    <source>
        <dbReference type="ARBA" id="ARBA00042156"/>
    </source>
</evidence>
<evidence type="ECO:0000256" key="2">
    <source>
        <dbReference type="ARBA" id="ARBA00022490"/>
    </source>
</evidence>
<name>A0ABR8XMM4_9BACL</name>
<evidence type="ECO:0000256" key="1">
    <source>
        <dbReference type="ARBA" id="ARBA00004496"/>
    </source>
</evidence>